<dbReference type="Pfam" id="PF14528">
    <property type="entry name" value="LAGLIDADG_3"/>
    <property type="match status" value="1"/>
</dbReference>
<evidence type="ECO:0000259" key="1">
    <source>
        <dbReference type="PROSITE" id="PS50819"/>
    </source>
</evidence>
<dbReference type="InterPro" id="IPR004860">
    <property type="entry name" value="LAGLIDADG_dom"/>
</dbReference>
<dbReference type="AlphaFoldDB" id="X1FVV2"/>
<organism evidence="2">
    <name type="scientific">marine sediment metagenome</name>
    <dbReference type="NCBI Taxonomy" id="412755"/>
    <lineage>
        <taxon>unclassified sequences</taxon>
        <taxon>metagenomes</taxon>
        <taxon>ecological metagenomes</taxon>
    </lineage>
</organism>
<dbReference type="PROSITE" id="PS50819">
    <property type="entry name" value="INTEIN_ENDONUCLEASE"/>
    <property type="match status" value="1"/>
</dbReference>
<dbReference type="PRINTS" id="PR00379">
    <property type="entry name" value="INTEIN"/>
</dbReference>
<dbReference type="Pfam" id="PF14527">
    <property type="entry name" value="LAGLIDADG_WhiA"/>
    <property type="match status" value="1"/>
</dbReference>
<dbReference type="InterPro" id="IPR006142">
    <property type="entry name" value="INTEIN"/>
</dbReference>
<dbReference type="InterPro" id="IPR027434">
    <property type="entry name" value="Homing_endonucl"/>
</dbReference>
<proteinExistence type="predicted"/>
<sequence>MHTEKKYDLGKDKGTFEKLLEQQTAKEIAGIYGCSQGLVCYYAKKFGIVNTWRKYNYPDLSPSPELRYLIGVVVGDGSITKIGSDYAIRLSAKDEEFVVKFAKTLAIVNRRDSCYPIWRNKRGLLVTTGRSKELYYFIKNVEYYEVIQTYPHEFIEGFFDSEGSVSKTKKWNSWHITLSNTKLNLIELTQWMLDNIGIEARIYLDKKKGQKVAKTKWSNDKDYYKNFDVYKLQVLAKDNHTFARAIHPAIVRKKARLQTILETTKEWKEEVTCP</sequence>
<gene>
    <name evidence="2" type="ORF">S03H2_00023</name>
</gene>
<evidence type="ECO:0000313" key="2">
    <source>
        <dbReference type="EMBL" id="GAH24903.1"/>
    </source>
</evidence>
<dbReference type="InterPro" id="IPR039518">
    <property type="entry name" value="WhiA_LAGLIDADG_dom"/>
</dbReference>
<name>X1FVV2_9ZZZZ</name>
<feature type="domain" description="DOD-type homing endonuclease" evidence="1">
    <location>
        <begin position="69"/>
        <end position="198"/>
    </location>
</feature>
<dbReference type="SUPFAM" id="SSF55608">
    <property type="entry name" value="Homing endonucleases"/>
    <property type="match status" value="2"/>
</dbReference>
<protein>
    <recommendedName>
        <fullName evidence="1">DOD-type homing endonuclease domain-containing protein</fullName>
    </recommendedName>
</protein>
<feature type="non-terminal residue" evidence="2">
    <location>
        <position position="274"/>
    </location>
</feature>
<dbReference type="Gene3D" id="3.10.28.10">
    <property type="entry name" value="Homing endonucleases"/>
    <property type="match status" value="1"/>
</dbReference>
<dbReference type="EMBL" id="BARU01000002">
    <property type="protein sequence ID" value="GAH24903.1"/>
    <property type="molecule type" value="Genomic_DNA"/>
</dbReference>
<dbReference type="InterPro" id="IPR004042">
    <property type="entry name" value="Intein_endonuc_central"/>
</dbReference>
<dbReference type="GO" id="GO:0016539">
    <property type="term" value="P:intein-mediated protein splicing"/>
    <property type="evidence" value="ECO:0007669"/>
    <property type="project" value="InterPro"/>
</dbReference>
<dbReference type="GO" id="GO:0004519">
    <property type="term" value="F:endonuclease activity"/>
    <property type="evidence" value="ECO:0007669"/>
    <property type="project" value="InterPro"/>
</dbReference>
<comment type="caution">
    <text evidence="2">The sequence shown here is derived from an EMBL/GenBank/DDBJ whole genome shotgun (WGS) entry which is preliminary data.</text>
</comment>
<accession>X1FVV2</accession>
<reference evidence="2" key="1">
    <citation type="journal article" date="2014" name="Front. Microbiol.">
        <title>High frequency of phylogenetically diverse reductive dehalogenase-homologous genes in deep subseafloor sedimentary metagenomes.</title>
        <authorList>
            <person name="Kawai M."/>
            <person name="Futagami T."/>
            <person name="Toyoda A."/>
            <person name="Takaki Y."/>
            <person name="Nishi S."/>
            <person name="Hori S."/>
            <person name="Arai W."/>
            <person name="Tsubouchi T."/>
            <person name="Morono Y."/>
            <person name="Uchiyama I."/>
            <person name="Ito T."/>
            <person name="Fujiyama A."/>
            <person name="Inagaki F."/>
            <person name="Takami H."/>
        </authorList>
    </citation>
    <scope>NUCLEOTIDE SEQUENCE</scope>
    <source>
        <strain evidence="2">Expedition CK06-06</strain>
    </source>
</reference>